<dbReference type="EMBL" id="CAVLGL010000087">
    <property type="protein sequence ID" value="CAK1592078.1"/>
    <property type="molecule type" value="Genomic_DNA"/>
</dbReference>
<reference evidence="2 3" key="1">
    <citation type="submission" date="2023-11" db="EMBL/GenBank/DDBJ databases">
        <authorList>
            <person name="Hedman E."/>
            <person name="Englund M."/>
            <person name="Stromberg M."/>
            <person name="Nyberg Akerstrom W."/>
            <person name="Nylinder S."/>
            <person name="Jareborg N."/>
            <person name="Kallberg Y."/>
            <person name="Kronander E."/>
        </authorList>
    </citation>
    <scope>NUCLEOTIDE SEQUENCE [LARGE SCALE GENOMIC DNA]</scope>
</reference>
<dbReference type="AlphaFoldDB" id="A0AAV1L9W4"/>
<evidence type="ECO:0000259" key="1">
    <source>
        <dbReference type="PROSITE" id="PS50181"/>
    </source>
</evidence>
<evidence type="ECO:0000313" key="2">
    <source>
        <dbReference type="EMBL" id="CAK1592078.1"/>
    </source>
</evidence>
<sequence length="420" mass="49484">MKEDSHYCLSVLPTEIVLYIFTYLPAKELIRCRQVCLRFKQIVDELTRRDALWREYCKKNYPTVYKIAQYKSKPDLLWYNIFKSLTLWPKIADAREDWDEFASASSVNEKISNFEILRDGVIGVHKRGGIVYYDIETLQRARRETITGDYMKYKENDDTIVIQSYHLQLYIIRKIIQNPRLETNVTFDNIKTFILEDQEIYYVTLNDDIYVCRLENLSTELLEHSDESIMSLGYCQSRLHVLTLQRHIYTYNGKKLVFTCLLGPDRNLLNLLYKYSFLDTVDWKIYNQWMYVLNRYIPEGPLRDIITVRVYGEVVFVGSNWGVLRIYYSPFTNEEFDLYNSEPIKQYNFTERSDCPVLSMCPIVQIDVSESEDGHMVIVAMPKKIAVLTFTHNFKGTASVAMLPYKDAQTTKALKIEDCA</sequence>
<evidence type="ECO:0000313" key="3">
    <source>
        <dbReference type="Proteomes" id="UP001314205"/>
    </source>
</evidence>
<comment type="caution">
    <text evidence="2">The sequence shown here is derived from an EMBL/GenBank/DDBJ whole genome shotgun (WGS) entry which is preliminary data.</text>
</comment>
<proteinExistence type="predicted"/>
<dbReference type="InterPro" id="IPR001810">
    <property type="entry name" value="F-box_dom"/>
</dbReference>
<dbReference type="Gene3D" id="1.20.1280.50">
    <property type="match status" value="1"/>
</dbReference>
<dbReference type="SUPFAM" id="SSF81383">
    <property type="entry name" value="F-box domain"/>
    <property type="match status" value="1"/>
</dbReference>
<accession>A0AAV1L9W4</accession>
<dbReference type="PROSITE" id="PS50181">
    <property type="entry name" value="FBOX"/>
    <property type="match status" value="1"/>
</dbReference>
<dbReference type="Pfam" id="PF12937">
    <property type="entry name" value="F-box-like"/>
    <property type="match status" value="1"/>
</dbReference>
<dbReference type="InterPro" id="IPR036047">
    <property type="entry name" value="F-box-like_dom_sf"/>
</dbReference>
<name>A0AAV1L9W4_9NEOP</name>
<feature type="domain" description="F-box" evidence="1">
    <location>
        <begin position="6"/>
        <end position="56"/>
    </location>
</feature>
<organism evidence="2 3">
    <name type="scientific">Parnassius mnemosyne</name>
    <name type="common">clouded apollo</name>
    <dbReference type="NCBI Taxonomy" id="213953"/>
    <lineage>
        <taxon>Eukaryota</taxon>
        <taxon>Metazoa</taxon>
        <taxon>Ecdysozoa</taxon>
        <taxon>Arthropoda</taxon>
        <taxon>Hexapoda</taxon>
        <taxon>Insecta</taxon>
        <taxon>Pterygota</taxon>
        <taxon>Neoptera</taxon>
        <taxon>Endopterygota</taxon>
        <taxon>Lepidoptera</taxon>
        <taxon>Glossata</taxon>
        <taxon>Ditrysia</taxon>
        <taxon>Papilionoidea</taxon>
        <taxon>Papilionidae</taxon>
        <taxon>Parnassiinae</taxon>
        <taxon>Parnassini</taxon>
        <taxon>Parnassius</taxon>
        <taxon>Driopa</taxon>
    </lineage>
</organism>
<keyword evidence="3" id="KW-1185">Reference proteome</keyword>
<dbReference type="Proteomes" id="UP001314205">
    <property type="component" value="Unassembled WGS sequence"/>
</dbReference>
<protein>
    <recommendedName>
        <fullName evidence="1">F-box domain-containing protein</fullName>
    </recommendedName>
</protein>
<dbReference type="SMART" id="SM00256">
    <property type="entry name" value="FBOX"/>
    <property type="match status" value="1"/>
</dbReference>
<gene>
    <name evidence="2" type="ORF">PARMNEM_LOCUS12134</name>
</gene>